<evidence type="ECO:0000313" key="3">
    <source>
        <dbReference type="EMBL" id="KAF2029174.1"/>
    </source>
</evidence>
<evidence type="ECO:0000256" key="2">
    <source>
        <dbReference type="SAM" id="Phobius"/>
    </source>
</evidence>
<evidence type="ECO:0000313" key="4">
    <source>
        <dbReference type="Proteomes" id="UP000799777"/>
    </source>
</evidence>
<protein>
    <recommendedName>
        <fullName evidence="5">LITAF domain-containing protein</fullName>
    </recommendedName>
</protein>
<sequence length="140" mass="15356">MGRPTIPQDAAPAYDAVFGDHPVNQYTPSGSTSSYAAVSQDDDVELHAHTHEHNHTSASPAPISANAPQESLAQTIAGVFNPKPHVHCEQCDVQMAARQRRENEKHCCNMVATTFMVGFVCVFIFGTILTSVVYRHKRHD</sequence>
<feature type="transmembrane region" description="Helical" evidence="2">
    <location>
        <begin position="110"/>
        <end position="134"/>
    </location>
</feature>
<keyword evidence="2" id="KW-1133">Transmembrane helix</keyword>
<keyword evidence="2" id="KW-0472">Membrane</keyword>
<dbReference type="OrthoDB" id="4506934at2759"/>
<evidence type="ECO:0008006" key="5">
    <source>
        <dbReference type="Google" id="ProtNLM"/>
    </source>
</evidence>
<reference evidence="3" key="1">
    <citation type="journal article" date="2020" name="Stud. Mycol.">
        <title>101 Dothideomycetes genomes: a test case for predicting lifestyles and emergence of pathogens.</title>
        <authorList>
            <person name="Haridas S."/>
            <person name="Albert R."/>
            <person name="Binder M."/>
            <person name="Bloem J."/>
            <person name="Labutti K."/>
            <person name="Salamov A."/>
            <person name="Andreopoulos B."/>
            <person name="Baker S."/>
            <person name="Barry K."/>
            <person name="Bills G."/>
            <person name="Bluhm B."/>
            <person name="Cannon C."/>
            <person name="Castanera R."/>
            <person name="Culley D."/>
            <person name="Daum C."/>
            <person name="Ezra D."/>
            <person name="Gonzalez J."/>
            <person name="Henrissat B."/>
            <person name="Kuo A."/>
            <person name="Liang C."/>
            <person name="Lipzen A."/>
            <person name="Lutzoni F."/>
            <person name="Magnuson J."/>
            <person name="Mondo S."/>
            <person name="Nolan M."/>
            <person name="Ohm R."/>
            <person name="Pangilinan J."/>
            <person name="Park H.-J."/>
            <person name="Ramirez L."/>
            <person name="Alfaro M."/>
            <person name="Sun H."/>
            <person name="Tritt A."/>
            <person name="Yoshinaga Y."/>
            <person name="Zwiers L.-H."/>
            <person name="Turgeon B."/>
            <person name="Goodwin S."/>
            <person name="Spatafora J."/>
            <person name="Crous P."/>
            <person name="Grigoriev I."/>
        </authorList>
    </citation>
    <scope>NUCLEOTIDE SEQUENCE</scope>
    <source>
        <strain evidence="3">CBS 110217</strain>
    </source>
</reference>
<keyword evidence="2" id="KW-0812">Transmembrane</keyword>
<accession>A0A9P4LMR0</accession>
<comment type="caution">
    <text evidence="3">The sequence shown here is derived from an EMBL/GenBank/DDBJ whole genome shotgun (WGS) entry which is preliminary data.</text>
</comment>
<feature type="compositionally biased region" description="Basic and acidic residues" evidence="1">
    <location>
        <begin position="45"/>
        <end position="55"/>
    </location>
</feature>
<evidence type="ECO:0000256" key="1">
    <source>
        <dbReference type="SAM" id="MobiDB-lite"/>
    </source>
</evidence>
<name>A0A9P4LMR0_9PLEO</name>
<keyword evidence="4" id="KW-1185">Reference proteome</keyword>
<organism evidence="3 4">
    <name type="scientific">Setomelanomma holmii</name>
    <dbReference type="NCBI Taxonomy" id="210430"/>
    <lineage>
        <taxon>Eukaryota</taxon>
        <taxon>Fungi</taxon>
        <taxon>Dikarya</taxon>
        <taxon>Ascomycota</taxon>
        <taxon>Pezizomycotina</taxon>
        <taxon>Dothideomycetes</taxon>
        <taxon>Pleosporomycetidae</taxon>
        <taxon>Pleosporales</taxon>
        <taxon>Pleosporineae</taxon>
        <taxon>Phaeosphaeriaceae</taxon>
        <taxon>Setomelanomma</taxon>
    </lineage>
</organism>
<feature type="region of interest" description="Disordered" evidence="1">
    <location>
        <begin position="29"/>
        <end position="65"/>
    </location>
</feature>
<proteinExistence type="predicted"/>
<dbReference type="Proteomes" id="UP000799777">
    <property type="component" value="Unassembled WGS sequence"/>
</dbReference>
<dbReference type="EMBL" id="ML978204">
    <property type="protein sequence ID" value="KAF2029174.1"/>
    <property type="molecule type" value="Genomic_DNA"/>
</dbReference>
<dbReference type="AlphaFoldDB" id="A0A9P4LMR0"/>
<gene>
    <name evidence="3" type="ORF">EK21DRAFT_101377</name>
</gene>